<dbReference type="InterPro" id="IPR054722">
    <property type="entry name" value="PolX-like_BBD"/>
</dbReference>
<dbReference type="Proteomes" id="UP000507222">
    <property type="component" value="Unassembled WGS sequence"/>
</dbReference>
<organism evidence="2 3">
    <name type="scientific">Prunus armeniaca</name>
    <name type="common">Apricot</name>
    <name type="synonym">Armeniaca vulgaris</name>
    <dbReference type="NCBI Taxonomy" id="36596"/>
    <lineage>
        <taxon>Eukaryota</taxon>
        <taxon>Viridiplantae</taxon>
        <taxon>Streptophyta</taxon>
        <taxon>Embryophyta</taxon>
        <taxon>Tracheophyta</taxon>
        <taxon>Spermatophyta</taxon>
        <taxon>Magnoliopsida</taxon>
        <taxon>eudicotyledons</taxon>
        <taxon>Gunneridae</taxon>
        <taxon>Pentapetalae</taxon>
        <taxon>rosids</taxon>
        <taxon>fabids</taxon>
        <taxon>Rosales</taxon>
        <taxon>Rosaceae</taxon>
        <taxon>Amygdaloideae</taxon>
        <taxon>Amygdaleae</taxon>
        <taxon>Prunus</taxon>
    </lineage>
</organism>
<name>A0A6J5V6V8_PRUAR</name>
<feature type="domain" description="Retrovirus-related Pol polyprotein from transposon TNT 1-94-like beta-barrel" evidence="1">
    <location>
        <begin position="45"/>
        <end position="105"/>
    </location>
</feature>
<gene>
    <name evidence="2" type="ORF">CURHAP_LOCUS39306</name>
</gene>
<reference evidence="2 3" key="1">
    <citation type="submission" date="2020-05" db="EMBL/GenBank/DDBJ databases">
        <authorList>
            <person name="Campoy J."/>
            <person name="Schneeberger K."/>
            <person name="Spophaly S."/>
        </authorList>
    </citation>
    <scope>NUCLEOTIDE SEQUENCE [LARGE SCALE GENOMIC DNA]</scope>
    <source>
        <strain evidence="2">PruArmRojPasFocal</strain>
    </source>
</reference>
<accession>A0A6J5V6V8</accession>
<sequence length="209" mass="22960">MGNHLFLPTPIAGYEGHVARVCPELGNYAYTVEATNANPNENTSWCLDSGATHHMTANLSALPYAQPHTSTYTIIVGNGNHLAITHIGNTNLSITHKALELNEVLCDGFRVKDNKTGKVLLTGNSSSELYHINAVPNVTNKIVFYGERTTQDVWHALFGHPSHLVFQTLLNKHHFPINGTVASIKNFTCFDLLHLELWGPAPVASNFSY</sequence>
<evidence type="ECO:0000259" key="1">
    <source>
        <dbReference type="Pfam" id="PF22936"/>
    </source>
</evidence>
<evidence type="ECO:0000313" key="3">
    <source>
        <dbReference type="Proteomes" id="UP000507222"/>
    </source>
</evidence>
<dbReference type="AlphaFoldDB" id="A0A6J5V6V8"/>
<dbReference type="Pfam" id="PF22936">
    <property type="entry name" value="Pol_BBD"/>
    <property type="match status" value="1"/>
</dbReference>
<dbReference type="EMBL" id="CAEKDK010000006">
    <property type="protein sequence ID" value="CAB4283933.1"/>
    <property type="molecule type" value="Genomic_DNA"/>
</dbReference>
<protein>
    <recommendedName>
        <fullName evidence="1">Retrovirus-related Pol polyprotein from transposon TNT 1-94-like beta-barrel domain-containing protein</fullName>
    </recommendedName>
</protein>
<proteinExistence type="predicted"/>
<evidence type="ECO:0000313" key="2">
    <source>
        <dbReference type="EMBL" id="CAB4283933.1"/>
    </source>
</evidence>